<keyword evidence="5" id="KW-1185">Reference proteome</keyword>
<evidence type="ECO:0000313" key="4">
    <source>
        <dbReference type="EMBL" id="CAI2374609.1"/>
    </source>
</evidence>
<dbReference type="EMBL" id="CAMPGE010016030">
    <property type="protein sequence ID" value="CAI2374609.1"/>
    <property type="molecule type" value="Genomic_DNA"/>
</dbReference>
<feature type="transmembrane region" description="Helical" evidence="1">
    <location>
        <begin position="871"/>
        <end position="890"/>
    </location>
</feature>
<feature type="transmembrane region" description="Helical" evidence="1">
    <location>
        <begin position="931"/>
        <end position="952"/>
    </location>
</feature>
<feature type="transmembrane region" description="Helical" evidence="1">
    <location>
        <begin position="789"/>
        <end position="807"/>
    </location>
</feature>
<keyword evidence="1" id="KW-0472">Membrane</keyword>
<feature type="signal peptide" evidence="2">
    <location>
        <begin position="1"/>
        <end position="18"/>
    </location>
</feature>
<feature type="transmembrane region" description="Helical" evidence="1">
    <location>
        <begin position="964"/>
        <end position="987"/>
    </location>
</feature>
<feature type="transmembrane region" description="Helical" evidence="1">
    <location>
        <begin position="664"/>
        <end position="697"/>
    </location>
</feature>
<feature type="domain" description="4Fe-4S ferredoxin-type" evidence="3">
    <location>
        <begin position="599"/>
        <end position="631"/>
    </location>
</feature>
<keyword evidence="1" id="KW-0812">Transmembrane</keyword>
<keyword evidence="2" id="KW-0732">Signal</keyword>
<dbReference type="InterPro" id="IPR017896">
    <property type="entry name" value="4Fe4S_Fe-S-bd"/>
</dbReference>
<evidence type="ECO:0000256" key="1">
    <source>
        <dbReference type="SAM" id="Phobius"/>
    </source>
</evidence>
<organism evidence="4 5">
    <name type="scientific">Euplotes crassus</name>
    <dbReference type="NCBI Taxonomy" id="5936"/>
    <lineage>
        <taxon>Eukaryota</taxon>
        <taxon>Sar</taxon>
        <taxon>Alveolata</taxon>
        <taxon>Ciliophora</taxon>
        <taxon>Intramacronucleata</taxon>
        <taxon>Spirotrichea</taxon>
        <taxon>Hypotrichia</taxon>
        <taxon>Euplotida</taxon>
        <taxon>Euplotidae</taxon>
        <taxon>Moneuplotes</taxon>
    </lineage>
</organism>
<accession>A0AAD1XL21</accession>
<evidence type="ECO:0000313" key="5">
    <source>
        <dbReference type="Proteomes" id="UP001295684"/>
    </source>
</evidence>
<dbReference type="PROSITE" id="PS51257">
    <property type="entry name" value="PROKAR_LIPOPROTEIN"/>
    <property type="match status" value="1"/>
</dbReference>
<gene>
    <name evidence="4" type="ORF">ECRASSUSDP1_LOCUS15965</name>
</gene>
<dbReference type="Proteomes" id="UP001295684">
    <property type="component" value="Unassembled WGS sequence"/>
</dbReference>
<keyword evidence="1" id="KW-1133">Transmembrane helix</keyword>
<protein>
    <recommendedName>
        <fullName evidence="3">4Fe-4S ferredoxin-type domain-containing protein</fullName>
    </recommendedName>
</protein>
<proteinExistence type="predicted"/>
<feature type="transmembrane region" description="Helical" evidence="1">
    <location>
        <begin position="819"/>
        <end position="840"/>
    </location>
</feature>
<comment type="caution">
    <text evidence="4">The sequence shown here is derived from an EMBL/GenBank/DDBJ whole genome shotgun (WGS) entry which is preliminary data.</text>
</comment>
<name>A0AAD1XL21_EUPCR</name>
<evidence type="ECO:0000256" key="2">
    <source>
        <dbReference type="SAM" id="SignalP"/>
    </source>
</evidence>
<feature type="chain" id="PRO_5042182462" description="4Fe-4S ferredoxin-type domain-containing protein" evidence="2">
    <location>
        <begin position="19"/>
        <end position="1033"/>
    </location>
</feature>
<feature type="transmembrane region" description="Helical" evidence="1">
    <location>
        <begin position="759"/>
        <end position="777"/>
    </location>
</feature>
<reference evidence="4" key="1">
    <citation type="submission" date="2023-07" db="EMBL/GenBank/DDBJ databases">
        <authorList>
            <consortium name="AG Swart"/>
            <person name="Singh M."/>
            <person name="Singh A."/>
            <person name="Seah K."/>
            <person name="Emmerich C."/>
        </authorList>
    </citation>
    <scope>NUCLEOTIDE SEQUENCE</scope>
    <source>
        <strain evidence="4">DP1</strain>
    </source>
</reference>
<dbReference type="AlphaFoldDB" id="A0AAD1XL21"/>
<dbReference type="PROSITE" id="PS51379">
    <property type="entry name" value="4FE4S_FER_2"/>
    <property type="match status" value="1"/>
</dbReference>
<sequence>MKFFFVYLLYILVPLISAFSCVDSGMTLKNQIRRTDVDVLTTDGKFISQLIFSDGVKTTLMGEAEDKGIIVRTESPEDNDPQVFEVPQMASSQASCVLVEGIKDYLYYVVKPDSDQSLVKIVSINFDSELSEITQLIFTNLFHASWPLLRCLNSGEIYFNAKSNDREVICKYSIGSEEASCSEQNRFYKSSMILILDSNRLIHTSYKDQESETMKSLKVKMIDYSQSESFYLDIMFNFFDISPKSLSSGHFVEDEQEIDLFLDLGSHIILFTLNSTTFKHTGNVYSFNRANQADSSCHPTSRMHENAGKLFMFLSCDSKDLIVIYEEEFLTYEIQKKSDSSKLIYHFDKKRFYFAYQFNSSSINLWNTTYSSIGVISSLELYEDDLFKIENNANLVITHEDYSYDLKAFPCIIESYEQFNLYKLDPSLEDSLSSRRAKCRTKMLENITINKHFLDFSRIVQHKNFSQKNDISFKFKKLRMPNLSFNTEFEHLRLNNSILPVKFTNMNFTCNFSEGGVNNYNLNYTLLHYNPKSFPEGLQIKSLPSTHVPKDPSKYFGFGNDYFYNLPHVEQETTFYFKIQTQVFLDEAEFQVQVQKHEKVVRLTISENCVANCGQCMSICPECQTPTPQNNSDQSGCRKCKYHYEKKDQDETVITQCVRQKGSFVLLSFTHISLTVVLCLIVVLVLFSVIPYTVLWMIVEHYQELNMFYLAYKSSKGYLGFVVTDLYERIFQFMFPYYLFVFPFEITLKFLITHIDCFYALYAFVGIFLFIFAIGIFKKPESNSGIHFHICRIYLDLYVPFMILIVFDTSDQRIIPPLLIYACFIICIILSLLFETLLLIHWPRIVMNGKAIPNNGLRCFYQGLRHQAGGYLYHPLAILKRLFMISLFAIDRGDFPSKWAYVTNSVIQFLWLAYISYLYPFKFRKNYFLTCWINIIQVISQIQICVNSIAMVLPEVVNSDFKIILVQLTLVPFSYILFLILCGYTLIQKCRNTSTSKSQLLKAFTAKFKSQNNSSEQISEFDQQPLGTRRLIV</sequence>
<feature type="transmembrane region" description="Helical" evidence="1">
    <location>
        <begin position="718"/>
        <end position="739"/>
    </location>
</feature>
<evidence type="ECO:0000259" key="3">
    <source>
        <dbReference type="PROSITE" id="PS51379"/>
    </source>
</evidence>
<feature type="transmembrane region" description="Helical" evidence="1">
    <location>
        <begin position="902"/>
        <end position="919"/>
    </location>
</feature>